<organism evidence="3 4">
    <name type="scientific">Lusitaniella coriacea LEGE 07157</name>
    <dbReference type="NCBI Taxonomy" id="945747"/>
    <lineage>
        <taxon>Bacteria</taxon>
        <taxon>Bacillati</taxon>
        <taxon>Cyanobacteriota</taxon>
        <taxon>Cyanophyceae</taxon>
        <taxon>Spirulinales</taxon>
        <taxon>Lusitaniellaceae</taxon>
        <taxon>Lusitaniella</taxon>
    </lineage>
</organism>
<feature type="coiled-coil region" evidence="1">
    <location>
        <begin position="258"/>
        <end position="327"/>
    </location>
</feature>
<proteinExistence type="predicted"/>
<dbReference type="PANTHER" id="PTHR43143">
    <property type="entry name" value="METALLOPHOSPHOESTERASE, CALCINEURIN SUPERFAMILY"/>
    <property type="match status" value="1"/>
</dbReference>
<dbReference type="RefSeq" id="WP_194030575.1">
    <property type="nucleotide sequence ID" value="NZ_JADEWZ010000025.1"/>
</dbReference>
<name>A0A8J7DXZ3_9CYAN</name>
<dbReference type="GO" id="GO:0016787">
    <property type="term" value="F:hydrolase activity"/>
    <property type="evidence" value="ECO:0007669"/>
    <property type="project" value="InterPro"/>
</dbReference>
<evidence type="ECO:0000313" key="4">
    <source>
        <dbReference type="Proteomes" id="UP000654482"/>
    </source>
</evidence>
<evidence type="ECO:0000256" key="1">
    <source>
        <dbReference type="SAM" id="Coils"/>
    </source>
</evidence>
<evidence type="ECO:0000259" key="2">
    <source>
        <dbReference type="Pfam" id="PF00149"/>
    </source>
</evidence>
<accession>A0A8J7DXZ3</accession>
<dbReference type="InterPro" id="IPR029052">
    <property type="entry name" value="Metallo-depent_PP-like"/>
</dbReference>
<evidence type="ECO:0000313" key="3">
    <source>
        <dbReference type="EMBL" id="MBE9117489.1"/>
    </source>
</evidence>
<keyword evidence="1" id="KW-0175">Coiled coil</keyword>
<gene>
    <name evidence="3" type="ORF">IQ249_16435</name>
</gene>
<keyword evidence="4" id="KW-1185">Reference proteome</keyword>
<dbReference type="InterPro" id="IPR051918">
    <property type="entry name" value="STPP_CPPED1"/>
</dbReference>
<dbReference type="Pfam" id="PF00149">
    <property type="entry name" value="Metallophos"/>
    <property type="match status" value="1"/>
</dbReference>
<dbReference type="EMBL" id="JADEWZ010000025">
    <property type="protein sequence ID" value="MBE9117489.1"/>
    <property type="molecule type" value="Genomic_DNA"/>
</dbReference>
<reference evidence="3" key="1">
    <citation type="submission" date="2020-10" db="EMBL/GenBank/DDBJ databases">
        <authorList>
            <person name="Castelo-Branco R."/>
            <person name="Eusebio N."/>
            <person name="Adriana R."/>
            <person name="Vieira A."/>
            <person name="Brugerolle De Fraissinette N."/>
            <person name="Rezende De Castro R."/>
            <person name="Schneider M.P."/>
            <person name="Vasconcelos V."/>
            <person name="Leao P.N."/>
        </authorList>
    </citation>
    <scope>NUCLEOTIDE SEQUENCE</scope>
    <source>
        <strain evidence="3">LEGE 07157</strain>
    </source>
</reference>
<dbReference type="PANTHER" id="PTHR43143:SF1">
    <property type="entry name" value="SERINE_THREONINE-PROTEIN PHOSPHATASE CPPED1"/>
    <property type="match status" value="1"/>
</dbReference>
<dbReference type="SUPFAM" id="SSF56300">
    <property type="entry name" value="Metallo-dependent phosphatases"/>
    <property type="match status" value="1"/>
</dbReference>
<feature type="domain" description="Calcineurin-like phosphoesterase" evidence="2">
    <location>
        <begin position="50"/>
        <end position="144"/>
    </location>
</feature>
<dbReference type="InterPro" id="IPR004843">
    <property type="entry name" value="Calcineurin-like_PHP"/>
</dbReference>
<protein>
    <submittedName>
        <fullName evidence="3">Metallophosphoesterase</fullName>
    </submittedName>
</protein>
<sequence>MKFVLDPSIATKIEKMKQRVRWKESAILSRGIDQTSLVLDEDIDEDGEFSFLVIGDSGTGYHGGHNPQRKIAERLLEERDRAHFILHTGDVIYLVGSREYYPANFIKPYREFLVGHEKSKKIAYDRMTFNLPFLPVPGNHDYYDLPFIYGLLAQMAYPLRRLLRSHIDFDVGWHGSGQGDAYARAFIDYLQAFNLPGQLEQHLDSHYTAKTSTGRCLHYELGQFTRLPNRYYTFRYSGIDFFALDSNTFNSPAPLPDTAEGEVLRRQLQQRLQELEQRQQEIIAASAQLNRANPEESEEIDDNKAKIEQIEESQRDIEKQLGADEENLADFEQLVWLQQRLIESWQTEGVRGRVIYFHHPPYVTEATKWDQGQTLAIRDHLRQVLDGVAKAIGTLAGGRPLVDLVLCGHAHCLEYLRTGETGYADSHINWIICGGSGYSLRRQREEGSEIMESGEVVARSRLFLGRHGRGKKKRRPYSAARIDVSAGTPPQFTLQPLVAERCRQKWYRRTLEPLQLPTQPHIE</sequence>
<dbReference type="Gene3D" id="3.60.21.10">
    <property type="match status" value="1"/>
</dbReference>
<dbReference type="AlphaFoldDB" id="A0A8J7DXZ3"/>
<dbReference type="Proteomes" id="UP000654482">
    <property type="component" value="Unassembled WGS sequence"/>
</dbReference>
<comment type="caution">
    <text evidence="3">The sequence shown here is derived from an EMBL/GenBank/DDBJ whole genome shotgun (WGS) entry which is preliminary data.</text>
</comment>